<dbReference type="EMBL" id="LCDG01000008">
    <property type="protein sequence ID" value="KKS47345.1"/>
    <property type="molecule type" value="Genomic_DNA"/>
</dbReference>
<dbReference type="Proteomes" id="UP000034704">
    <property type="component" value="Unassembled WGS sequence"/>
</dbReference>
<proteinExistence type="predicted"/>
<dbReference type="AlphaFoldDB" id="A0A0G0ZF21"/>
<evidence type="ECO:0000313" key="2">
    <source>
        <dbReference type="Proteomes" id="UP000034704"/>
    </source>
</evidence>
<reference evidence="1 2" key="1">
    <citation type="journal article" date="2015" name="Nature">
        <title>rRNA introns, odd ribosomes, and small enigmatic genomes across a large radiation of phyla.</title>
        <authorList>
            <person name="Brown C.T."/>
            <person name="Hug L.A."/>
            <person name="Thomas B.C."/>
            <person name="Sharon I."/>
            <person name="Castelle C.J."/>
            <person name="Singh A."/>
            <person name="Wilkins M.J."/>
            <person name="Williams K.H."/>
            <person name="Banfield J.F."/>
        </authorList>
    </citation>
    <scope>NUCLEOTIDE SEQUENCE [LARGE SCALE GENOMIC DNA]</scope>
</reference>
<dbReference type="STRING" id="1618756.UV12_C0008G0013"/>
<protein>
    <submittedName>
        <fullName evidence="1">Uncharacterized protein</fullName>
    </submittedName>
</protein>
<gene>
    <name evidence="1" type="ORF">UV12_C0008G0013</name>
</gene>
<sequence>MENYRISPDLVGIPKYGTIVPYLGIIDFNT</sequence>
<accession>A0A0G0ZF21</accession>
<evidence type="ECO:0000313" key="1">
    <source>
        <dbReference type="EMBL" id="KKS47345.1"/>
    </source>
</evidence>
<comment type="caution">
    <text evidence="1">The sequence shown here is derived from an EMBL/GenBank/DDBJ whole genome shotgun (WGS) entry which is preliminary data.</text>
</comment>
<name>A0A0G0ZF21_9BACT</name>
<organism evidence="1 2">
    <name type="scientific">Candidatus Nomurabacteria bacterium GW2011_GWC2_42_20</name>
    <dbReference type="NCBI Taxonomy" id="1618756"/>
    <lineage>
        <taxon>Bacteria</taxon>
        <taxon>Candidatus Nomuraibacteriota</taxon>
    </lineage>
</organism>